<evidence type="ECO:0000313" key="2">
    <source>
        <dbReference type="EMBL" id="CAJ01488.1"/>
    </source>
</evidence>
<evidence type="ECO:0000256" key="1">
    <source>
        <dbReference type="SAM" id="MobiDB-lite"/>
    </source>
</evidence>
<dbReference type="PANTHER" id="PTHR11257">
    <property type="entry name" value="CHEMOSENSORY PROTEIN-RELATED"/>
    <property type="match status" value="1"/>
</dbReference>
<dbReference type="Pfam" id="PF03392">
    <property type="entry name" value="OS-D"/>
    <property type="match status" value="1"/>
</dbReference>
<evidence type="ECO:0000313" key="3">
    <source>
        <dbReference type="EnsemblMetazoa" id="NP_001119650.1"/>
    </source>
</evidence>
<dbReference type="OrthoDB" id="6344725at2759"/>
<dbReference type="Gene3D" id="1.10.2080.10">
    <property type="entry name" value="Insect odorant-binding protein A10/Ejaculatory bulb-specific protein 3"/>
    <property type="match status" value="1"/>
</dbReference>
<keyword evidence="4" id="KW-1185">Reference proteome</keyword>
<reference evidence="2" key="1">
    <citation type="submission" date="2005-06" db="EMBL/GenBank/DDBJ databases">
        <title>Evolution and expression of a gene family with putative functions in insect chemoreception, revealed by genome and EST analysis.</title>
        <authorList>
            <person name="Kan Y.C."/>
            <person name="Antoniw J."/>
            <person name="Field L.M."/>
            <person name="Pickett J.A."/>
            <person name="Zhou J.J."/>
        </authorList>
    </citation>
    <scope>NUCLEOTIDE SEQUENCE</scope>
</reference>
<dbReference type="InterPro" id="IPR036682">
    <property type="entry name" value="OS_D_A10/PebIII_sf"/>
</dbReference>
<name>Q3LB65_ACYPI</name>
<feature type="compositionally biased region" description="Polar residues" evidence="1">
    <location>
        <begin position="84"/>
        <end position="94"/>
    </location>
</feature>
<dbReference type="SUPFAM" id="SSF100910">
    <property type="entry name" value="Chemosensory protein Csp2"/>
    <property type="match status" value="1"/>
</dbReference>
<protein>
    <submittedName>
        <fullName evidence="2 3">Uncharacterized protein</fullName>
    </submittedName>
</protein>
<dbReference type="eggNOG" id="ENOG502TKYH">
    <property type="taxonomic scope" value="Eukaryota"/>
</dbReference>
<dbReference type="EnsemblMetazoa" id="NM_001126178.2">
    <property type="protein sequence ID" value="NP_001119650.1"/>
    <property type="gene ID" value="GeneID_100145852"/>
</dbReference>
<dbReference type="STRING" id="7029.Q3LB65"/>
<dbReference type="EMBL" id="AJ973441">
    <property type="protein sequence ID" value="CAJ01488.1"/>
    <property type="molecule type" value="mRNA"/>
</dbReference>
<dbReference type="InParanoid" id="Q3LB65"/>
<dbReference type="AlphaFoldDB" id="Q3LB65"/>
<reference evidence="4" key="2">
    <citation type="submission" date="2010-06" db="EMBL/GenBank/DDBJ databases">
        <authorList>
            <person name="Jiang H."/>
            <person name="Abraham K."/>
            <person name="Ali S."/>
            <person name="Alsbrooks S.L."/>
            <person name="Anim B.N."/>
            <person name="Anosike U.S."/>
            <person name="Attaway T."/>
            <person name="Bandaranaike D.P."/>
            <person name="Battles P.K."/>
            <person name="Bell S.N."/>
            <person name="Bell A.V."/>
            <person name="Beltran B."/>
            <person name="Bickham C."/>
            <person name="Bustamante Y."/>
            <person name="Caleb T."/>
            <person name="Canada A."/>
            <person name="Cardenas V."/>
            <person name="Carter K."/>
            <person name="Chacko J."/>
            <person name="Chandrabose M.N."/>
            <person name="Chavez D."/>
            <person name="Chavez A."/>
            <person name="Chen L."/>
            <person name="Chu H.-S."/>
            <person name="Claassen K.J."/>
            <person name="Cockrell R."/>
            <person name="Collins M."/>
            <person name="Cooper J.A."/>
            <person name="Cree A."/>
            <person name="Curry S.M."/>
            <person name="Da Y."/>
            <person name="Dao M.D."/>
            <person name="Das B."/>
            <person name="Davila M.-L."/>
            <person name="Davy-Carroll L."/>
            <person name="Denson S."/>
            <person name="Dinh H."/>
            <person name="Ebong V.E."/>
            <person name="Edwards J.R."/>
            <person name="Egan A."/>
            <person name="El-Daye J."/>
            <person name="Escobedo L."/>
            <person name="Fernandez S."/>
            <person name="Fernando P.R."/>
            <person name="Flagg N."/>
            <person name="Forbes L.D."/>
            <person name="Fowler R.G."/>
            <person name="Fu Q."/>
            <person name="Gabisi R.A."/>
            <person name="Ganer J."/>
            <person name="Garbino Pronczuk A."/>
            <person name="Garcia R.M."/>
            <person name="Garner T."/>
            <person name="Garrett T.E."/>
            <person name="Gonzalez D.A."/>
            <person name="Hamid H."/>
            <person name="Hawkins E.S."/>
            <person name="Hirani K."/>
            <person name="Hogues M.E."/>
            <person name="Hollins B."/>
            <person name="Hsiao C.-H."/>
            <person name="Jabil R."/>
            <person name="James M.L."/>
            <person name="Jhangiani S.N."/>
            <person name="Johnson B."/>
            <person name="Johnson Q."/>
            <person name="Joshi V."/>
            <person name="Kalu J.B."/>
            <person name="Kam C."/>
            <person name="Kashfia A."/>
            <person name="Keebler J."/>
            <person name="Kisamo H."/>
            <person name="Kovar C.L."/>
            <person name="Lago L.A."/>
            <person name="Lai C.-Y."/>
            <person name="Laidlaw J."/>
            <person name="Lara F."/>
            <person name="Le T.-K."/>
            <person name="Lee S.L."/>
            <person name="Legall F.H."/>
            <person name="Lemon S.J."/>
            <person name="Lewis L.R."/>
            <person name="Li B."/>
            <person name="Liu Y."/>
            <person name="Liu Y.-S."/>
            <person name="Lopez J."/>
            <person name="Lozado R.J."/>
            <person name="Lu J."/>
            <person name="Madu R.C."/>
            <person name="Maheshwari M."/>
            <person name="Maheshwari R."/>
            <person name="Malloy K."/>
            <person name="Martinez E."/>
            <person name="Mathew T."/>
            <person name="Mercado I.C."/>
            <person name="Mercado C."/>
            <person name="Meyer B."/>
            <person name="Montgomery K."/>
            <person name="Morgan M.B."/>
            <person name="Munidasa M."/>
            <person name="Nazareth L.V."/>
            <person name="Nelson J."/>
            <person name="Ng B.M."/>
            <person name="Nguyen N.B."/>
            <person name="Nguyen P.Q."/>
            <person name="Nguyen T."/>
            <person name="Obregon M."/>
            <person name="Okwuonu G.O."/>
            <person name="Onwere C.G."/>
            <person name="Orozco G."/>
            <person name="Parra A."/>
            <person name="Patel S."/>
            <person name="Patil S."/>
            <person name="Perez A."/>
            <person name="Perez Y."/>
            <person name="Pham C."/>
            <person name="Primus E.L."/>
            <person name="Pu L.-L."/>
            <person name="Puazo M."/>
            <person name="Qin X."/>
            <person name="Quiroz J.B."/>
            <person name="Reese J."/>
            <person name="Richards S."/>
            <person name="Rives C.M."/>
            <person name="Robberts R."/>
            <person name="Ruiz S.J."/>
            <person name="Ruiz M.J."/>
            <person name="Santibanez J."/>
            <person name="Schneider B.W."/>
            <person name="Sisson I."/>
            <person name="Smith M."/>
            <person name="Sodergren E."/>
            <person name="Song X.-Z."/>
            <person name="Song B.B."/>
            <person name="Summersgill H."/>
            <person name="Thelus R."/>
            <person name="Thornton R.D."/>
            <person name="Trejos Z.Y."/>
            <person name="Usmani K."/>
            <person name="Vattathil S."/>
            <person name="Villasana D."/>
            <person name="Walker D.L."/>
            <person name="Wang S."/>
            <person name="Wang K."/>
            <person name="White C.S."/>
            <person name="Williams A.C."/>
            <person name="Williamson J."/>
            <person name="Wilson K."/>
            <person name="Woghiren I.O."/>
            <person name="Woodworth J.R."/>
            <person name="Worley K.C."/>
            <person name="Wright R.A."/>
            <person name="Wu W."/>
            <person name="Young L."/>
            <person name="Zhang L."/>
            <person name="Zhang J."/>
            <person name="Zhu Y."/>
            <person name="Muzny D.M."/>
            <person name="Weinstock G."/>
            <person name="Gibbs R.A."/>
        </authorList>
    </citation>
    <scope>NUCLEOTIDE SEQUENCE [LARGE SCALE GENOMIC DNA]</scope>
    <source>
        <strain evidence="4">LSR1</strain>
    </source>
</reference>
<dbReference type="HOGENOM" id="CLU_1251570_0_0_1"/>
<proteinExistence type="evidence at transcript level"/>
<organism evidence="2">
    <name type="scientific">Acyrthosiphon pisum</name>
    <name type="common">Pea aphid</name>
    <dbReference type="NCBI Taxonomy" id="7029"/>
    <lineage>
        <taxon>Eukaryota</taxon>
        <taxon>Metazoa</taxon>
        <taxon>Ecdysozoa</taxon>
        <taxon>Arthropoda</taxon>
        <taxon>Hexapoda</taxon>
        <taxon>Insecta</taxon>
        <taxon>Pterygota</taxon>
        <taxon>Neoptera</taxon>
        <taxon>Paraneoptera</taxon>
        <taxon>Hemiptera</taxon>
        <taxon>Sternorrhyncha</taxon>
        <taxon>Aphidomorpha</taxon>
        <taxon>Aphidoidea</taxon>
        <taxon>Aphididae</taxon>
        <taxon>Macrosiphini</taxon>
        <taxon>Acyrthosiphon</taxon>
    </lineage>
</organism>
<feature type="region of interest" description="Disordered" evidence="1">
    <location>
        <begin position="84"/>
        <end position="103"/>
    </location>
</feature>
<dbReference type="InterPro" id="IPR005055">
    <property type="entry name" value="A10/PebIII"/>
</dbReference>
<sequence length="221" mass="25065">MNLLAIFCYITMMCDSQFRRLEQPTAIPQVKRIEQPATIATRIGQATIAPKFGQPTIAPRFGQATVAPQIGEAAIGPRIGQSFQSVNNSVSPTTDGRKTTRETSSYPTRYDFIDIEAVMNNERIIKILFNCVMNQGPCTREGLELKRIVPDAIQTECAKCNDRQRKQAGKVLAHLLQYKPEYWNMLVKKFDPNNVYLRKYMADNDDDEKLSLQKLTNNTTK</sequence>
<dbReference type="PANTHER" id="PTHR11257:SF12">
    <property type="entry name" value="EJACULATORY BULB-SPECIFIC PROTEIN 3-RELATED"/>
    <property type="match status" value="1"/>
</dbReference>
<reference evidence="3" key="3">
    <citation type="submission" date="2022-06" db="UniProtKB">
        <authorList>
            <consortium name="EnsemblMetazoa"/>
        </authorList>
    </citation>
    <scope>IDENTIFICATION</scope>
</reference>
<dbReference type="KEGG" id="api:100145852"/>
<dbReference type="Proteomes" id="UP000007819">
    <property type="component" value="Chromosome A1"/>
</dbReference>
<gene>
    <name evidence="3" type="primary">100145852</name>
</gene>
<evidence type="ECO:0000313" key="4">
    <source>
        <dbReference type="Proteomes" id="UP000007819"/>
    </source>
</evidence>
<accession>Q3LB65</accession>